<dbReference type="RefSeq" id="WP_145909249.1">
    <property type="nucleotide sequence ID" value="NZ_BAAAMZ010000001.1"/>
</dbReference>
<dbReference type="NCBIfam" id="TIGR03696">
    <property type="entry name" value="Rhs_assc_core"/>
    <property type="match status" value="1"/>
</dbReference>
<dbReference type="InterPro" id="IPR050708">
    <property type="entry name" value="T6SS_VgrG/RHS"/>
</dbReference>
<comment type="caution">
    <text evidence="3">The sequence shown here is derived from an EMBL/GenBank/DDBJ whole genome shotgun (WGS) entry which is preliminary data.</text>
</comment>
<sequence length="2108" mass="218290">MTVALATVAALAMGSAPPSAAAATAAKPHAPAVPQIKRAATRPLVPTAPAAPKKMPVGARKGSSWPAAASADVSLAGAGTGQQAHAAGTPVAALPVTLHGAATGRAAAPNASTAPAGVHVQVLDQKAAAAAGVTGVLFTLTPQPGAGGARTTASVDYSSFADAAGAGFGTRLRLVELPACALTTPQLTACQMQTPVAGSRNDAKAQTVSADLTLPAAGTGDHAASPATGAAASAMVLAATAGSSGTNGDFTATSLKPSGSWSAGGASGAFTWSYPIAVPPVAAGGAPSVALSYDSALVDGATATTNNQPSWVGEGWDYAPGYIERTYETCSTFTDLPAASQTGDNCWAGQILTMSLNGQSNALVWDQSTGQLKLQSDDGSRVERLTDTSNGALGNEYFKVTTPDGTQYFFGREHGEGWTDQATTNSVFTEPVYGAHPGDPCYSSAGFASSECTQAWRWNLDEVEDVHGNVQMYYYSPETGYYGQNGSTTGTAYTRGGYLSRIDYGLRDENGTVYGATAPDQITFSTSQRCTPGTPAGNTCADSQFTSANATYWPDVPMDQDCASGATCNVHSPTFWLRQMLTNITTQYWNGSKYVRVDSYDLGHQFPTDGDPALWLSSVTRTGFAADGSSIALPATTFAGQLLANRVPGYQSLPPMLHWRLTTVTSNTGDVTSVTYTTSCASGTIPSDPSTNTTQCMPVYWTPPGYSAPVLDWFDTYVVSQVTEGGSKQLTPPKVTSYSYVGGAAWHFDDNEVVKPANRTYGQFRGYGEVDVKTGDPTNGEKPTRAATFYYRGMNGDVLPGGATRTATVTDTLGETTTDDYRLIDQPYETQVFDGDGGAELSATLTDYTVVATTATRPRTGLPALTADLVRPAKSRALTDLAAGGVRTTSTADAYDGTGRLVSTDATGDGVPELCTTNTYADNAALGIHTRVAEAIESQQACPPAGTAQSNVLADTRNYYDGSSTLGQLPGPGEVTRTDVLNDTNGAAPAFFTKSTTAYDASGRLLSTKDALGRTASTAYTPADGGPLTKVVSTNPLNQTSTTIQNPDRGTVVSSTDIAGHVTSATYDALGRLTQLWKPGRAQGTNTPSATYSYLLQSNGPEVTTANTLVDYGTGTAYVTATTLTDALGRTVQTQTATEGGGSQVSDTFYDGHGWTVATNDHYLITAAPSTTVQTVAVNAVDGRTVNSFDGSGRVTSATTFRDGLPTGTTRTVYGGDRTTTVPPTGGTTATTITDARGRTTELDQYTANPTVTGDVVSGGSIQPTTYQYDALGHQTQLKSAGSTWSNTYDLLGNKLSATDPDTGVSTTRYDLDNEAVSATDARKQTLAYSYDALGRKTAEYSGSTSGTELASWVWDTLQPGQPTSETEYTSAGDYTSGASGYDGIGDATGEYLTLPFQETGLKGTWTTSYGYSSTGLLLTTTPAPVGTMPAETVTTSYDHLGQPVAVVGTSITASQVLNGYALPGQITYGGSTNNAWESFTYDVQTLRPDDVNLDTQTAAAQADDTKYTYDPSGQITRIDDTQGPNGVGAVDDQCFGYDALQRLTQAWTATDACAADPASAGNATVGGGPAPYWTNWTFNPDGGRATQTQHALPGSGAGDVTTTYSYTPSGQNGGHSLCATSTTGPAPTSPCTYGYDAAGNTTSRPDVSGSTNQTLTWDAGGRLAKDSAAAGTTSYVDNADGNEIVRHDPGSTTLYLPGQEVTRTANGTVSATRYYTLGGTLVGESTGQAGSTDYEFGDQHGTQQIAVNTTTLAVTRRAFDPYGNERGKTAGGTWPDNHGFIGKPDSAATGLMDIGARKYDPVTGRFVSVDPVLETGDPQELNGYAYSAADPVNGSDPSGMSMLCAASGECGSLQAIEQEQQNEQAAQQNNEQTVENTVITNGCDDSTRCMEAQARAFKDPSYAAQVTEQYDVANVVLQQREAQAEADREAEAARAAQQASCSGWFCSAVNFVTHAAPLLDTLALVTTPFPVLDVVIIGLAVTADVVSGSASIANATHDSGWNEVFDIAGAVGSFAGVGITGVGFRTAKAAEQAGGEFLSDMAKAGKTGASTIPKRARDSYEAFKAAVAKDDSTIRAGVRMTGVGDYGMYITQTLCGNSCGGTSPFGY</sequence>
<reference evidence="3 4" key="1">
    <citation type="submission" date="2019-06" db="EMBL/GenBank/DDBJ databases">
        <title>Sequencing the genomes of 1000 actinobacteria strains.</title>
        <authorList>
            <person name="Klenk H.-P."/>
        </authorList>
    </citation>
    <scope>NUCLEOTIDE SEQUENCE [LARGE SCALE GENOMIC DNA]</scope>
    <source>
        <strain evidence="3 4">DSM 44826</strain>
    </source>
</reference>
<evidence type="ECO:0000313" key="4">
    <source>
        <dbReference type="Proteomes" id="UP000317940"/>
    </source>
</evidence>
<feature type="region of interest" description="Disordered" evidence="1">
    <location>
        <begin position="40"/>
        <end position="63"/>
    </location>
</feature>
<protein>
    <submittedName>
        <fullName evidence="3">RHS repeat-associated protein</fullName>
    </submittedName>
</protein>
<feature type="chain" id="PRO_5038786867" evidence="2">
    <location>
        <begin position="22"/>
        <end position="2108"/>
    </location>
</feature>
<dbReference type="InterPro" id="IPR022385">
    <property type="entry name" value="Rhs_assc_core"/>
</dbReference>
<dbReference type="EMBL" id="VIWT01000003">
    <property type="protein sequence ID" value="TWF89996.1"/>
    <property type="molecule type" value="Genomic_DNA"/>
</dbReference>
<dbReference type="OrthoDB" id="291011at2"/>
<dbReference type="Gene3D" id="2.180.10.10">
    <property type="entry name" value="RHS repeat-associated core"/>
    <property type="match status" value="2"/>
</dbReference>
<evidence type="ECO:0000313" key="3">
    <source>
        <dbReference type="EMBL" id="TWF89996.1"/>
    </source>
</evidence>
<keyword evidence="2" id="KW-0732">Signal</keyword>
<evidence type="ECO:0000256" key="1">
    <source>
        <dbReference type="SAM" id="MobiDB-lite"/>
    </source>
</evidence>
<organism evidence="3 4">
    <name type="scientific">Kitasatospora viridis</name>
    <dbReference type="NCBI Taxonomy" id="281105"/>
    <lineage>
        <taxon>Bacteria</taxon>
        <taxon>Bacillati</taxon>
        <taxon>Actinomycetota</taxon>
        <taxon>Actinomycetes</taxon>
        <taxon>Kitasatosporales</taxon>
        <taxon>Streptomycetaceae</taxon>
        <taxon>Kitasatospora</taxon>
    </lineage>
</organism>
<gene>
    <name evidence="3" type="ORF">FHX73_1340</name>
</gene>
<dbReference type="Proteomes" id="UP000317940">
    <property type="component" value="Unassembled WGS sequence"/>
</dbReference>
<dbReference type="PANTHER" id="PTHR32305">
    <property type="match status" value="1"/>
</dbReference>
<proteinExistence type="predicted"/>
<dbReference type="PANTHER" id="PTHR32305:SF17">
    <property type="entry name" value="TRNA NUCLEASE WAPA"/>
    <property type="match status" value="1"/>
</dbReference>
<keyword evidence="4" id="KW-1185">Reference proteome</keyword>
<evidence type="ECO:0000256" key="2">
    <source>
        <dbReference type="SAM" id="SignalP"/>
    </source>
</evidence>
<feature type="signal peptide" evidence="2">
    <location>
        <begin position="1"/>
        <end position="21"/>
    </location>
</feature>
<accession>A0A561TSA6</accession>
<name>A0A561TSA6_9ACTN</name>